<gene>
    <name evidence="4" type="ORF">AGOR_G00195530</name>
</gene>
<protein>
    <recommendedName>
        <fullName evidence="6">Ankyrin-2</fullName>
    </recommendedName>
</protein>
<dbReference type="Proteomes" id="UP000829720">
    <property type="component" value="Unassembled WGS sequence"/>
</dbReference>
<reference evidence="4" key="1">
    <citation type="submission" date="2021-01" db="EMBL/GenBank/DDBJ databases">
        <authorList>
            <person name="Zahm M."/>
            <person name="Roques C."/>
            <person name="Cabau C."/>
            <person name="Klopp C."/>
            <person name="Donnadieu C."/>
            <person name="Jouanno E."/>
            <person name="Lampietro C."/>
            <person name="Louis A."/>
            <person name="Herpin A."/>
            <person name="Echchiki A."/>
            <person name="Berthelot C."/>
            <person name="Parey E."/>
            <person name="Roest-Crollius H."/>
            <person name="Braasch I."/>
            <person name="Postlethwait J."/>
            <person name="Bobe J."/>
            <person name="Montfort J."/>
            <person name="Bouchez O."/>
            <person name="Begum T."/>
            <person name="Mejri S."/>
            <person name="Adams A."/>
            <person name="Chen W.-J."/>
            <person name="Guiguen Y."/>
        </authorList>
    </citation>
    <scope>NUCLEOTIDE SEQUENCE</scope>
    <source>
        <tissue evidence="4">Blood</tissue>
    </source>
</reference>
<feature type="region of interest" description="Disordered" evidence="3">
    <location>
        <begin position="1"/>
        <end position="48"/>
    </location>
</feature>
<evidence type="ECO:0000313" key="5">
    <source>
        <dbReference type="Proteomes" id="UP000829720"/>
    </source>
</evidence>
<name>A0A8T3CZU1_9TELE</name>
<dbReference type="AlphaFoldDB" id="A0A8T3CZU1"/>
<dbReference type="OrthoDB" id="20872at2759"/>
<evidence type="ECO:0008006" key="6">
    <source>
        <dbReference type="Google" id="ProtNLM"/>
    </source>
</evidence>
<dbReference type="EMBL" id="JAERUA010000018">
    <property type="protein sequence ID" value="KAI1887928.1"/>
    <property type="molecule type" value="Genomic_DNA"/>
</dbReference>
<sequence length="349" mass="37910">MDPVVSQLHHTSGTSARPVVAVPSSHSSRTLERIQKLETGSSEHPIPEESGLLCEASDLEYFDSRQGFSDMSEPEMYEVRQSVTGHGPLLPSGSEDYEDAPIVQEPDEPALQHELEVGTWPAALAPLELPPRGRAGYEEDGDLLKREISEALGSLSESSEEEVLTTRIVRRRVMFQVQAGGSEAICSMYIPFSLPEQAEDIPDMPAHSVTQEQYVDKHGHMVVKKVTRKVIRRLVSADGAELQAGSVEEAELQTGSVEGAEQEAVSVEPVDSSSNVLKRKVLKSEGDQAEVTFSEPVGLAVGAVAQQVRQTGSSSRVVQGDQMDQHLGDPRLAADFLSAQQDFQQDSDP</sequence>
<dbReference type="InterPro" id="IPR051165">
    <property type="entry name" value="Multifunctional_ANK_Repeat"/>
</dbReference>
<proteinExistence type="predicted"/>
<evidence type="ECO:0000256" key="2">
    <source>
        <dbReference type="ARBA" id="ARBA00023043"/>
    </source>
</evidence>
<keyword evidence="1" id="KW-0677">Repeat</keyword>
<keyword evidence="5" id="KW-1185">Reference proteome</keyword>
<accession>A0A8T3CZU1</accession>
<evidence type="ECO:0000313" key="4">
    <source>
        <dbReference type="EMBL" id="KAI1887928.1"/>
    </source>
</evidence>
<keyword evidence="2" id="KW-0040">ANK repeat</keyword>
<comment type="caution">
    <text evidence="4">The sequence shown here is derived from an EMBL/GenBank/DDBJ whole genome shotgun (WGS) entry which is preliminary data.</text>
</comment>
<dbReference type="PANTHER" id="PTHR24123">
    <property type="entry name" value="ANKYRIN REPEAT-CONTAINING"/>
    <property type="match status" value="1"/>
</dbReference>
<evidence type="ECO:0000256" key="3">
    <source>
        <dbReference type="SAM" id="MobiDB-lite"/>
    </source>
</evidence>
<organism evidence="4 5">
    <name type="scientific">Albula goreensis</name>
    <dbReference type="NCBI Taxonomy" id="1534307"/>
    <lineage>
        <taxon>Eukaryota</taxon>
        <taxon>Metazoa</taxon>
        <taxon>Chordata</taxon>
        <taxon>Craniata</taxon>
        <taxon>Vertebrata</taxon>
        <taxon>Euteleostomi</taxon>
        <taxon>Actinopterygii</taxon>
        <taxon>Neopterygii</taxon>
        <taxon>Teleostei</taxon>
        <taxon>Albuliformes</taxon>
        <taxon>Albulidae</taxon>
        <taxon>Albula</taxon>
    </lineage>
</organism>
<dbReference type="PANTHER" id="PTHR24123:SF141">
    <property type="entry name" value="ANKYRIN 2, ISOFORM U"/>
    <property type="match status" value="1"/>
</dbReference>
<evidence type="ECO:0000256" key="1">
    <source>
        <dbReference type="ARBA" id="ARBA00022737"/>
    </source>
</evidence>